<dbReference type="SUPFAM" id="SSF89392">
    <property type="entry name" value="Prokaryotic lipoproteins and lipoprotein localization factors"/>
    <property type="match status" value="1"/>
</dbReference>
<dbReference type="OrthoDB" id="7067274at2"/>
<evidence type="ECO:0000313" key="9">
    <source>
        <dbReference type="Proteomes" id="UP000308891"/>
    </source>
</evidence>
<dbReference type="Pfam" id="PF03888">
    <property type="entry name" value="MucB_RseB"/>
    <property type="match status" value="1"/>
</dbReference>
<dbReference type="GO" id="GO:0032885">
    <property type="term" value="P:regulation of polysaccharide biosynthetic process"/>
    <property type="evidence" value="ECO:0007669"/>
    <property type="project" value="TreeGrafter"/>
</dbReference>
<evidence type="ECO:0000256" key="2">
    <source>
        <dbReference type="ARBA" id="ARBA00008150"/>
    </source>
</evidence>
<dbReference type="InterPro" id="IPR033434">
    <property type="entry name" value="MucB/RseB_N"/>
</dbReference>
<dbReference type="InterPro" id="IPR029046">
    <property type="entry name" value="LolA/LolB/LppX"/>
</dbReference>
<dbReference type="Gene3D" id="3.30.200.100">
    <property type="entry name" value="MucB/RseB, C-terminal domain"/>
    <property type="match status" value="1"/>
</dbReference>
<feature type="domain" description="MucB/RseB N-terminal" evidence="6">
    <location>
        <begin position="27"/>
        <end position="191"/>
    </location>
</feature>
<evidence type="ECO:0000259" key="7">
    <source>
        <dbReference type="Pfam" id="PF17188"/>
    </source>
</evidence>
<dbReference type="InterPro" id="IPR038484">
    <property type="entry name" value="MucB/RseB_C_sf"/>
</dbReference>
<gene>
    <name evidence="8" type="ORF">E5K04_02300</name>
</gene>
<dbReference type="AlphaFoldDB" id="A0A4T0V798"/>
<feature type="signal peptide" evidence="5">
    <location>
        <begin position="1"/>
        <end position="20"/>
    </location>
</feature>
<dbReference type="Pfam" id="PF17188">
    <property type="entry name" value="MucB_RseB_C"/>
    <property type="match status" value="1"/>
</dbReference>
<dbReference type="InterPro" id="IPR033436">
    <property type="entry name" value="MucB/RseB_C"/>
</dbReference>
<dbReference type="InterPro" id="IPR005588">
    <property type="entry name" value="MucB_RseB"/>
</dbReference>
<sequence length="319" mass="33974">MRGLLLPFAVSLLGAGSIHASAPDDWALLGKAASVARTQPLAGSYLHQVGSAAETFRIERAQARGKVRERRVSLDGLPREVIRSGDTVVSAGPDQRALQAAKASSVKLFPALLPEDVDALQQSYTLTRLGQSRVAMRDCQWLELKPREAGQRYALRLCVDGKSHLPLKTMTLTPQGQAVESFSFIDLNLDVGKLKVDVKPLYKLTAKSSSQRAAADAPTPALELRGMPAGFSLVQAGERRLPGDEGAAPVQHFVYSDGLVMLSVFAEPGAQARTTGGHGYGALSVVSDPEGDYQLTLVGELPESSLAAIARGLRISKKP</sequence>
<dbReference type="PANTHER" id="PTHR38782">
    <property type="match status" value="1"/>
</dbReference>
<dbReference type="CDD" id="cd16327">
    <property type="entry name" value="RseB"/>
    <property type="match status" value="1"/>
</dbReference>
<name>A0A4T0V798_9NEIS</name>
<dbReference type="PANTHER" id="PTHR38782:SF1">
    <property type="entry name" value="SIGMA-E FACTOR REGULATORY PROTEIN RSEB"/>
    <property type="match status" value="1"/>
</dbReference>
<evidence type="ECO:0000256" key="1">
    <source>
        <dbReference type="ARBA" id="ARBA00004418"/>
    </source>
</evidence>
<feature type="chain" id="PRO_5020392791" evidence="5">
    <location>
        <begin position="21"/>
        <end position="319"/>
    </location>
</feature>
<dbReference type="Gene3D" id="2.50.20.10">
    <property type="entry name" value="Lipoprotein localisation LolA/LolB/LppX"/>
    <property type="match status" value="1"/>
</dbReference>
<dbReference type="RefSeq" id="WP_136551278.1">
    <property type="nucleotide sequence ID" value="NZ_STGJ01000001.1"/>
</dbReference>
<evidence type="ECO:0000256" key="5">
    <source>
        <dbReference type="SAM" id="SignalP"/>
    </source>
</evidence>
<comment type="subcellular location">
    <subcellularLocation>
        <location evidence="1">Periplasm</location>
    </subcellularLocation>
</comment>
<organism evidence="8 9">
    <name type="scientific">Crenobacter intestini</name>
    <dbReference type="NCBI Taxonomy" id="2563443"/>
    <lineage>
        <taxon>Bacteria</taxon>
        <taxon>Pseudomonadati</taxon>
        <taxon>Pseudomonadota</taxon>
        <taxon>Betaproteobacteria</taxon>
        <taxon>Neisseriales</taxon>
        <taxon>Neisseriaceae</taxon>
        <taxon>Crenobacter</taxon>
    </lineage>
</organism>
<keyword evidence="3 5" id="KW-0732">Signal</keyword>
<dbReference type="PIRSF" id="PIRSF005427">
    <property type="entry name" value="RseB"/>
    <property type="match status" value="1"/>
</dbReference>
<reference evidence="8 9" key="1">
    <citation type="submission" date="2019-04" db="EMBL/GenBank/DDBJ databases">
        <title>Crenobacter sp. nov.</title>
        <authorList>
            <person name="Shi S."/>
        </authorList>
    </citation>
    <scope>NUCLEOTIDE SEQUENCE [LARGE SCALE GENOMIC DNA]</scope>
    <source>
        <strain evidence="8 9">GY 70310</strain>
    </source>
</reference>
<comment type="similarity">
    <text evidence="2">Belongs to the RseB family.</text>
</comment>
<dbReference type="GO" id="GO:0045152">
    <property type="term" value="F:antisigma factor binding"/>
    <property type="evidence" value="ECO:0007669"/>
    <property type="project" value="TreeGrafter"/>
</dbReference>
<proteinExistence type="inferred from homology"/>
<evidence type="ECO:0000256" key="4">
    <source>
        <dbReference type="ARBA" id="ARBA00022764"/>
    </source>
</evidence>
<comment type="caution">
    <text evidence="8">The sequence shown here is derived from an EMBL/GenBank/DDBJ whole genome shotgun (WGS) entry which is preliminary data.</text>
</comment>
<evidence type="ECO:0000256" key="3">
    <source>
        <dbReference type="ARBA" id="ARBA00022729"/>
    </source>
</evidence>
<protein>
    <submittedName>
        <fullName evidence="8">Transcriptional regulator</fullName>
    </submittedName>
</protein>
<evidence type="ECO:0000259" key="6">
    <source>
        <dbReference type="Pfam" id="PF03888"/>
    </source>
</evidence>
<keyword evidence="9" id="KW-1185">Reference proteome</keyword>
<evidence type="ECO:0000313" key="8">
    <source>
        <dbReference type="EMBL" id="TIC87267.1"/>
    </source>
</evidence>
<dbReference type="GO" id="GO:0030288">
    <property type="term" value="C:outer membrane-bounded periplasmic space"/>
    <property type="evidence" value="ECO:0007669"/>
    <property type="project" value="TreeGrafter"/>
</dbReference>
<keyword evidence="4" id="KW-0574">Periplasm</keyword>
<dbReference type="Proteomes" id="UP000308891">
    <property type="component" value="Unassembled WGS sequence"/>
</dbReference>
<feature type="domain" description="MucB/RseB C-terminal" evidence="7">
    <location>
        <begin position="223"/>
        <end position="313"/>
    </location>
</feature>
<dbReference type="EMBL" id="STGJ01000001">
    <property type="protein sequence ID" value="TIC87267.1"/>
    <property type="molecule type" value="Genomic_DNA"/>
</dbReference>
<accession>A0A4T0V798</accession>